<dbReference type="PANTHER" id="PTHR43280">
    <property type="entry name" value="ARAC-FAMILY TRANSCRIPTIONAL REGULATOR"/>
    <property type="match status" value="1"/>
</dbReference>
<dbReference type="SUPFAM" id="SSF46689">
    <property type="entry name" value="Homeodomain-like"/>
    <property type="match status" value="2"/>
</dbReference>
<dbReference type="InterPro" id="IPR018062">
    <property type="entry name" value="HTH_AraC-typ_CS"/>
</dbReference>
<sequence>MGKILYPEHQVGMKGIENVSAEGKIRFFIRSAMIKDVRPHHHDFVEFTYFAKGSGFQIINGVRHPFNPGTVSFTLPHHIHSIESASDKSSLKYCCFFDLHLLFGTQDDSELSRLLYGIGPLTPSFADLDGKEHERVMRLIEELLQEYRQPNSVGNFYMVRAKLTELILLFIRANSTSGNAWSFTAFSRQSKKNWFSYLQHYVHSHYADSLTLDDLARHFGISAAHISRSFKELIGQNFIEYLHHIRVESACSMMLHTNMTISEIGLAVGFESFRSFSRVFREMKGVTAREYRKRAAELR</sequence>
<reference evidence="5 6" key="1">
    <citation type="submission" date="2019-05" db="EMBL/GenBank/DDBJ databases">
        <title>We sequenced the genome of Paenibacillus hemerocallicola KCTC 33185 for further insight into its adaptation and study the phylogeny of Paenibacillus.</title>
        <authorList>
            <person name="Narsing Rao M.P."/>
        </authorList>
    </citation>
    <scope>NUCLEOTIDE SEQUENCE [LARGE SCALE GENOMIC DNA]</scope>
    <source>
        <strain evidence="5 6">KCTC 33185</strain>
    </source>
</reference>
<name>A0A5C4SWH5_9BACL</name>
<protein>
    <submittedName>
        <fullName evidence="5">Helix-turn-helix domain-containing protein</fullName>
    </submittedName>
</protein>
<keyword evidence="6" id="KW-1185">Reference proteome</keyword>
<evidence type="ECO:0000256" key="2">
    <source>
        <dbReference type="ARBA" id="ARBA00023125"/>
    </source>
</evidence>
<dbReference type="InterPro" id="IPR018060">
    <property type="entry name" value="HTH_AraC"/>
</dbReference>
<dbReference type="OrthoDB" id="9776971at2"/>
<dbReference type="PROSITE" id="PS01124">
    <property type="entry name" value="HTH_ARAC_FAMILY_2"/>
    <property type="match status" value="1"/>
</dbReference>
<dbReference type="InterPro" id="IPR003313">
    <property type="entry name" value="AraC-bd"/>
</dbReference>
<dbReference type="PANTHER" id="PTHR43280:SF28">
    <property type="entry name" value="HTH-TYPE TRANSCRIPTIONAL ACTIVATOR RHAS"/>
    <property type="match status" value="1"/>
</dbReference>
<dbReference type="Gene3D" id="2.60.120.10">
    <property type="entry name" value="Jelly Rolls"/>
    <property type="match status" value="1"/>
</dbReference>
<dbReference type="InterPro" id="IPR014710">
    <property type="entry name" value="RmlC-like_jellyroll"/>
</dbReference>
<dbReference type="InterPro" id="IPR037923">
    <property type="entry name" value="HTH-like"/>
</dbReference>
<proteinExistence type="predicted"/>
<dbReference type="GO" id="GO:0043565">
    <property type="term" value="F:sequence-specific DNA binding"/>
    <property type="evidence" value="ECO:0007669"/>
    <property type="project" value="InterPro"/>
</dbReference>
<dbReference type="Gene3D" id="1.10.10.60">
    <property type="entry name" value="Homeodomain-like"/>
    <property type="match status" value="2"/>
</dbReference>
<feature type="domain" description="HTH araC/xylS-type" evidence="4">
    <location>
        <begin position="196"/>
        <end position="294"/>
    </location>
</feature>
<evidence type="ECO:0000256" key="3">
    <source>
        <dbReference type="ARBA" id="ARBA00023163"/>
    </source>
</evidence>
<dbReference type="Pfam" id="PF02311">
    <property type="entry name" value="AraC_binding"/>
    <property type="match status" value="1"/>
</dbReference>
<dbReference type="EMBL" id="VDCQ01000106">
    <property type="protein sequence ID" value="TNJ56705.1"/>
    <property type="molecule type" value="Genomic_DNA"/>
</dbReference>
<keyword evidence="2" id="KW-0238">DNA-binding</keyword>
<keyword evidence="1" id="KW-0805">Transcription regulation</keyword>
<organism evidence="5 6">
    <name type="scientific">Paenibacillus hemerocallicola</name>
    <dbReference type="NCBI Taxonomy" id="1172614"/>
    <lineage>
        <taxon>Bacteria</taxon>
        <taxon>Bacillati</taxon>
        <taxon>Bacillota</taxon>
        <taxon>Bacilli</taxon>
        <taxon>Bacillales</taxon>
        <taxon>Paenibacillaceae</taxon>
        <taxon>Paenibacillus</taxon>
    </lineage>
</organism>
<evidence type="ECO:0000259" key="4">
    <source>
        <dbReference type="PROSITE" id="PS01124"/>
    </source>
</evidence>
<accession>A0A5C4SWH5</accession>
<dbReference type="Pfam" id="PF12833">
    <property type="entry name" value="HTH_18"/>
    <property type="match status" value="1"/>
</dbReference>
<keyword evidence="3" id="KW-0804">Transcription</keyword>
<dbReference type="Proteomes" id="UP000307943">
    <property type="component" value="Unassembled WGS sequence"/>
</dbReference>
<dbReference type="SMART" id="SM00342">
    <property type="entry name" value="HTH_ARAC"/>
    <property type="match status" value="1"/>
</dbReference>
<evidence type="ECO:0000313" key="5">
    <source>
        <dbReference type="EMBL" id="TNJ56705.1"/>
    </source>
</evidence>
<dbReference type="PROSITE" id="PS00041">
    <property type="entry name" value="HTH_ARAC_FAMILY_1"/>
    <property type="match status" value="1"/>
</dbReference>
<evidence type="ECO:0000313" key="6">
    <source>
        <dbReference type="Proteomes" id="UP000307943"/>
    </source>
</evidence>
<dbReference type="RefSeq" id="WP_139607660.1">
    <property type="nucleotide sequence ID" value="NZ_VDCQ01000106.1"/>
</dbReference>
<dbReference type="AlphaFoldDB" id="A0A5C4SWH5"/>
<dbReference type="GO" id="GO:0003700">
    <property type="term" value="F:DNA-binding transcription factor activity"/>
    <property type="evidence" value="ECO:0007669"/>
    <property type="project" value="InterPro"/>
</dbReference>
<comment type="caution">
    <text evidence="5">The sequence shown here is derived from an EMBL/GenBank/DDBJ whole genome shotgun (WGS) entry which is preliminary data.</text>
</comment>
<evidence type="ECO:0000256" key="1">
    <source>
        <dbReference type="ARBA" id="ARBA00023015"/>
    </source>
</evidence>
<dbReference type="InterPro" id="IPR009057">
    <property type="entry name" value="Homeodomain-like_sf"/>
</dbReference>
<dbReference type="SUPFAM" id="SSF51215">
    <property type="entry name" value="Regulatory protein AraC"/>
    <property type="match status" value="1"/>
</dbReference>
<gene>
    <name evidence="5" type="ORF">FE784_38790</name>
</gene>